<name>A0ACA9MXB1_9GLOM</name>
<protein>
    <submittedName>
        <fullName evidence="1">9594_t:CDS:1</fullName>
    </submittedName>
</protein>
<evidence type="ECO:0000313" key="2">
    <source>
        <dbReference type="Proteomes" id="UP000789860"/>
    </source>
</evidence>
<accession>A0ACA9MXB1</accession>
<organism evidence="1 2">
    <name type="scientific">Scutellospora calospora</name>
    <dbReference type="NCBI Taxonomy" id="85575"/>
    <lineage>
        <taxon>Eukaryota</taxon>
        <taxon>Fungi</taxon>
        <taxon>Fungi incertae sedis</taxon>
        <taxon>Mucoromycota</taxon>
        <taxon>Glomeromycotina</taxon>
        <taxon>Glomeromycetes</taxon>
        <taxon>Diversisporales</taxon>
        <taxon>Gigasporaceae</taxon>
        <taxon>Scutellospora</taxon>
    </lineage>
</organism>
<reference evidence="1" key="1">
    <citation type="submission" date="2021-06" db="EMBL/GenBank/DDBJ databases">
        <authorList>
            <person name="Kallberg Y."/>
            <person name="Tangrot J."/>
            <person name="Rosling A."/>
        </authorList>
    </citation>
    <scope>NUCLEOTIDE SEQUENCE</scope>
    <source>
        <strain evidence="1">AU212A</strain>
    </source>
</reference>
<proteinExistence type="predicted"/>
<sequence>IEKIRDAHAKQIPNRKCIMCANYKISSERYDDIVNGQIYSQPPEIEITSMNSSISIPQPEILPIYSLSSTRNPEQVISLSKLTTKKTSRKKKVSQNKELPSSNIDKTNFSIELSKGEDRSESKTINHSISSIPGSDMQARMENLREYKKQLQAES</sequence>
<dbReference type="EMBL" id="CAJVPM010016721">
    <property type="protein sequence ID" value="CAG8615629.1"/>
    <property type="molecule type" value="Genomic_DNA"/>
</dbReference>
<evidence type="ECO:0000313" key="1">
    <source>
        <dbReference type="EMBL" id="CAG8615629.1"/>
    </source>
</evidence>
<feature type="non-terminal residue" evidence="1">
    <location>
        <position position="1"/>
    </location>
</feature>
<gene>
    <name evidence="1" type="ORF">SCALOS_LOCUS7457</name>
</gene>
<keyword evidence="2" id="KW-1185">Reference proteome</keyword>
<dbReference type="Proteomes" id="UP000789860">
    <property type="component" value="Unassembled WGS sequence"/>
</dbReference>
<comment type="caution">
    <text evidence="1">The sequence shown here is derived from an EMBL/GenBank/DDBJ whole genome shotgun (WGS) entry which is preliminary data.</text>
</comment>